<reference evidence="1" key="1">
    <citation type="submission" date="2018-05" db="EMBL/GenBank/DDBJ databases">
        <authorList>
            <person name="Lanie J.A."/>
            <person name="Ng W.-L."/>
            <person name="Kazmierczak K.M."/>
            <person name="Andrzejewski T.M."/>
            <person name="Davidsen T.M."/>
            <person name="Wayne K.J."/>
            <person name="Tettelin H."/>
            <person name="Glass J.I."/>
            <person name="Rusch D."/>
            <person name="Podicherti R."/>
            <person name="Tsui H.-C.T."/>
            <person name="Winkler M.E."/>
        </authorList>
    </citation>
    <scope>NUCLEOTIDE SEQUENCE</scope>
</reference>
<organism evidence="1">
    <name type="scientific">marine metagenome</name>
    <dbReference type="NCBI Taxonomy" id="408172"/>
    <lineage>
        <taxon>unclassified sequences</taxon>
        <taxon>metagenomes</taxon>
        <taxon>ecological metagenomes</taxon>
    </lineage>
</organism>
<proteinExistence type="predicted"/>
<sequence>VRYAIDFITRYPKVFANGFFDRLHCHAKLCRAKAINICPWLYIFYILVCCQATVLGGSKPIDTAQKNSKKTDQS</sequence>
<dbReference type="AlphaFoldDB" id="A0A382BHR3"/>
<evidence type="ECO:0000313" key="1">
    <source>
        <dbReference type="EMBL" id="SVB13149.1"/>
    </source>
</evidence>
<accession>A0A382BHR3</accession>
<feature type="non-terminal residue" evidence="1">
    <location>
        <position position="1"/>
    </location>
</feature>
<protein>
    <submittedName>
        <fullName evidence="1">Uncharacterized protein</fullName>
    </submittedName>
</protein>
<dbReference type="EMBL" id="UINC01029804">
    <property type="protein sequence ID" value="SVB13149.1"/>
    <property type="molecule type" value="Genomic_DNA"/>
</dbReference>
<gene>
    <name evidence="1" type="ORF">METZ01_LOCUS166003</name>
</gene>
<name>A0A382BHR3_9ZZZZ</name>